<dbReference type="PANTHER" id="PTHR22993">
    <property type="entry name" value="FORMAMIDOPYRIMIDINE-DNA GLYCOSYLASE"/>
    <property type="match status" value="1"/>
</dbReference>
<dbReference type="SMART" id="SM01232">
    <property type="entry name" value="H2TH"/>
    <property type="match status" value="1"/>
</dbReference>
<protein>
    <recommendedName>
        <fullName evidence="1">Formamidopyrimidine-DNA glycosylase H2TH DNA-binding domain-containing protein</fullName>
    </recommendedName>
</protein>
<sequence>MTLQPKQVTVPDALEMEEAYFMALLAKKRTVIKTLLMDQKLMRGIGNSYADEILYRAKVSPFSFANRIPPKVALKLFHSIAKVLNKAIKDIAEANGDELTGELKDFMQVHGAKLKETAKGEPIKSDKIDGRTSYYTAIQELFN</sequence>
<evidence type="ECO:0000313" key="3">
    <source>
        <dbReference type="Proteomes" id="UP001596958"/>
    </source>
</evidence>
<dbReference type="Gene3D" id="1.10.8.50">
    <property type="match status" value="1"/>
</dbReference>
<dbReference type="SUPFAM" id="SSF46946">
    <property type="entry name" value="S13-like H2TH domain"/>
    <property type="match status" value="1"/>
</dbReference>
<organism evidence="2 3">
    <name type="scientific">Mucilaginibacter calamicampi</name>
    <dbReference type="NCBI Taxonomy" id="1302352"/>
    <lineage>
        <taxon>Bacteria</taxon>
        <taxon>Pseudomonadati</taxon>
        <taxon>Bacteroidota</taxon>
        <taxon>Sphingobacteriia</taxon>
        <taxon>Sphingobacteriales</taxon>
        <taxon>Sphingobacteriaceae</taxon>
        <taxon>Mucilaginibacter</taxon>
    </lineage>
</organism>
<dbReference type="InterPro" id="IPR015886">
    <property type="entry name" value="H2TH_FPG"/>
</dbReference>
<gene>
    <name evidence="2" type="ORF">ACFQZS_03815</name>
</gene>
<proteinExistence type="predicted"/>
<accession>A0ABW2YSP2</accession>
<evidence type="ECO:0000259" key="1">
    <source>
        <dbReference type="SMART" id="SM01232"/>
    </source>
</evidence>
<dbReference type="EMBL" id="JBHTHU010000001">
    <property type="protein sequence ID" value="MFD0749254.1"/>
    <property type="molecule type" value="Genomic_DNA"/>
</dbReference>
<name>A0ABW2YSP2_9SPHI</name>
<comment type="caution">
    <text evidence="2">The sequence shown here is derived from an EMBL/GenBank/DDBJ whole genome shotgun (WGS) entry which is preliminary data.</text>
</comment>
<dbReference type="PANTHER" id="PTHR22993:SF9">
    <property type="entry name" value="FORMAMIDOPYRIMIDINE-DNA GLYCOSYLASE"/>
    <property type="match status" value="1"/>
</dbReference>
<feature type="domain" description="Formamidopyrimidine-DNA glycosylase H2TH DNA-binding" evidence="1">
    <location>
        <begin position="9"/>
        <end position="99"/>
    </location>
</feature>
<dbReference type="InterPro" id="IPR010979">
    <property type="entry name" value="Ribosomal_uS13-like_H2TH"/>
</dbReference>
<dbReference type="Proteomes" id="UP001596958">
    <property type="component" value="Unassembled WGS sequence"/>
</dbReference>
<keyword evidence="3" id="KW-1185">Reference proteome</keyword>
<dbReference type="RefSeq" id="WP_377097451.1">
    <property type="nucleotide sequence ID" value="NZ_JBHTHU010000001.1"/>
</dbReference>
<reference evidence="3" key="1">
    <citation type="journal article" date="2019" name="Int. J. Syst. Evol. Microbiol.">
        <title>The Global Catalogue of Microorganisms (GCM) 10K type strain sequencing project: providing services to taxonomists for standard genome sequencing and annotation.</title>
        <authorList>
            <consortium name="The Broad Institute Genomics Platform"/>
            <consortium name="The Broad Institute Genome Sequencing Center for Infectious Disease"/>
            <person name="Wu L."/>
            <person name="Ma J."/>
        </authorList>
    </citation>
    <scope>NUCLEOTIDE SEQUENCE [LARGE SCALE GENOMIC DNA]</scope>
    <source>
        <strain evidence="3">CCUG 63418</strain>
    </source>
</reference>
<dbReference type="Pfam" id="PF06831">
    <property type="entry name" value="H2TH"/>
    <property type="match status" value="1"/>
</dbReference>
<evidence type="ECO:0000313" key="2">
    <source>
        <dbReference type="EMBL" id="MFD0749254.1"/>
    </source>
</evidence>